<feature type="transmembrane region" description="Helical" evidence="1">
    <location>
        <begin position="40"/>
        <end position="61"/>
    </location>
</feature>
<dbReference type="STRING" id="39492.ERS852540_00958"/>
<dbReference type="AlphaFoldDB" id="A0A174ZIF6"/>
<dbReference type="EMBL" id="CZBY01000006">
    <property type="protein sequence ID" value="CUQ84699.1"/>
    <property type="molecule type" value="Genomic_DNA"/>
</dbReference>
<accession>A0A174ZIF6</accession>
<feature type="transmembrane region" description="Helical" evidence="1">
    <location>
        <begin position="7"/>
        <end position="28"/>
    </location>
</feature>
<keyword evidence="1" id="KW-1133">Transmembrane helix</keyword>
<name>A0A174ZIF6_9FIRM</name>
<keyword evidence="1" id="KW-0812">Transmembrane</keyword>
<feature type="transmembrane region" description="Helical" evidence="1">
    <location>
        <begin position="105"/>
        <end position="127"/>
    </location>
</feature>
<gene>
    <name evidence="2" type="ORF">ERS852540_00958</name>
</gene>
<dbReference type="Proteomes" id="UP000095662">
    <property type="component" value="Unassembled WGS sequence"/>
</dbReference>
<evidence type="ECO:0000256" key="1">
    <source>
        <dbReference type="SAM" id="Phobius"/>
    </source>
</evidence>
<organism evidence="2 3">
    <name type="scientific">[Eubacterium] siraeum</name>
    <dbReference type="NCBI Taxonomy" id="39492"/>
    <lineage>
        <taxon>Bacteria</taxon>
        <taxon>Bacillati</taxon>
        <taxon>Bacillota</taxon>
        <taxon>Clostridia</taxon>
        <taxon>Eubacteriales</taxon>
        <taxon>Oscillospiraceae</taxon>
        <taxon>Oscillospiraceae incertae sedis</taxon>
    </lineage>
</organism>
<evidence type="ECO:0000313" key="2">
    <source>
        <dbReference type="EMBL" id="CUQ84699.1"/>
    </source>
</evidence>
<reference evidence="2 3" key="1">
    <citation type="submission" date="2015-09" db="EMBL/GenBank/DDBJ databases">
        <authorList>
            <consortium name="Pathogen Informatics"/>
        </authorList>
    </citation>
    <scope>NUCLEOTIDE SEQUENCE [LARGE SCALE GENOMIC DNA]</scope>
    <source>
        <strain evidence="2 3">2789STDY5834928</strain>
    </source>
</reference>
<keyword evidence="1" id="KW-0472">Membrane</keyword>
<sequence>MKIAKNISLGIGMQVLVLLMHILIHFIMDVMNSSFDDIRDIQIACSFVAVILTTYLAVLCFDLPVYTIFCGAVITFLFVLIFENEGVYLLYYLHSGSSQFFNPDVFTDAVIIVLEMLVVQLPSFALAKLTRLVCKKQTKL</sequence>
<evidence type="ECO:0000313" key="3">
    <source>
        <dbReference type="Proteomes" id="UP000095662"/>
    </source>
</evidence>
<proteinExistence type="predicted"/>
<protein>
    <submittedName>
        <fullName evidence="2">Uncharacterized protein</fullName>
    </submittedName>
</protein>
<feature type="transmembrane region" description="Helical" evidence="1">
    <location>
        <begin position="68"/>
        <end position="93"/>
    </location>
</feature>